<dbReference type="InterPro" id="IPR002508">
    <property type="entry name" value="MurNAc-LAA_cat"/>
</dbReference>
<feature type="compositionally biased region" description="Pro residues" evidence="2">
    <location>
        <begin position="183"/>
        <end position="200"/>
    </location>
</feature>
<feature type="region of interest" description="Disordered" evidence="2">
    <location>
        <begin position="142"/>
        <end position="202"/>
    </location>
</feature>
<feature type="signal peptide" evidence="3">
    <location>
        <begin position="1"/>
        <end position="24"/>
    </location>
</feature>
<evidence type="ECO:0000259" key="4">
    <source>
        <dbReference type="SMART" id="SM00646"/>
    </source>
</evidence>
<proteinExistence type="predicted"/>
<dbReference type="InterPro" id="IPR036582">
    <property type="entry name" value="Mao_N_sf"/>
</dbReference>
<dbReference type="InterPro" id="IPR050695">
    <property type="entry name" value="N-acetylmuramoyl_amidase_3"/>
</dbReference>
<dbReference type="Gene3D" id="3.30.457.10">
    <property type="entry name" value="Copper amine oxidase-like, N-terminal domain"/>
    <property type="match status" value="1"/>
</dbReference>
<gene>
    <name evidence="5" type="ORF">QJS35_04275</name>
</gene>
<comment type="caution">
    <text evidence="5">The sequence shown here is derived from an EMBL/GenBank/DDBJ whole genome shotgun (WGS) entry which is preliminary data.</text>
</comment>
<dbReference type="SMART" id="SM00646">
    <property type="entry name" value="Ami_3"/>
    <property type="match status" value="1"/>
</dbReference>
<dbReference type="InterPro" id="IPR012854">
    <property type="entry name" value="Cu_amine_oxidase-like_N"/>
</dbReference>
<evidence type="ECO:0000256" key="3">
    <source>
        <dbReference type="SAM" id="SignalP"/>
    </source>
</evidence>
<dbReference type="Gene3D" id="2.60.40.3500">
    <property type="match status" value="1"/>
</dbReference>
<feature type="domain" description="MurNAc-LAA" evidence="4">
    <location>
        <begin position="387"/>
        <end position="494"/>
    </location>
</feature>
<dbReference type="Pfam" id="PF11741">
    <property type="entry name" value="AMIN"/>
    <property type="match status" value="1"/>
</dbReference>
<evidence type="ECO:0000313" key="6">
    <source>
        <dbReference type="Proteomes" id="UP001493487"/>
    </source>
</evidence>
<dbReference type="EMBL" id="JASKHM010000002">
    <property type="protein sequence ID" value="MEQ4481606.1"/>
    <property type="molecule type" value="Genomic_DNA"/>
</dbReference>
<sequence length="500" mass="54558">MKKWLSLLFVVSVMLFLSAGIVHAAKSEVLTPKLILDGKTLQPQVAPIVMDKTVMIPVRIATASLGYKVDYDNKKKQVKVSSGSKQLVMTLNKPTAYLDNEPKKMIMPPTSISNNILIPLRFLSESLDVQVFWDNQSKSAFLYSSSSPNPDDTTDTEPPTEGPIGNVDDPNNTDGGGKDPGTVVPPEPTTPTDPVTPPVTPVITGNIHEVRYETDTVVVKYDGLTVPTVTPLDNPKRLVIDLPNAQYATDFTPVTDFVKGTQGKLEVTGHPALQSIRYSLFGDVTKSPRVVLDLNQTWGYELLNDPGTGELRIALKQPTPDKSLFTVVLDAGHGGSDPGAPSISGKWEKDYNISVVLKVQALLATDERIKLVLTRQGDTYPTLADRYNLANSLAADLFVSVHANSYTSATNGTETYYTRADSKEFATLMHSLLIQATGLKDNGVRQKSLAVTRETKMPAVLLESGYLSSKIDDPKLWTDDFQNRVAQAIATGIKQQLKLF</sequence>
<dbReference type="Pfam" id="PF01520">
    <property type="entry name" value="Amidase_3"/>
    <property type="match status" value="1"/>
</dbReference>
<evidence type="ECO:0000256" key="2">
    <source>
        <dbReference type="SAM" id="MobiDB-lite"/>
    </source>
</evidence>
<evidence type="ECO:0000256" key="1">
    <source>
        <dbReference type="ARBA" id="ARBA00022801"/>
    </source>
</evidence>
<dbReference type="PANTHER" id="PTHR30404:SF0">
    <property type="entry name" value="N-ACETYLMURAMOYL-L-ALANINE AMIDASE AMIC"/>
    <property type="match status" value="1"/>
</dbReference>
<dbReference type="SUPFAM" id="SSF53187">
    <property type="entry name" value="Zn-dependent exopeptidases"/>
    <property type="match status" value="1"/>
</dbReference>
<dbReference type="RefSeq" id="WP_232183698.1">
    <property type="nucleotide sequence ID" value="NZ_JAIOAP010000002.1"/>
</dbReference>
<reference evidence="5 6" key="1">
    <citation type="journal article" date="2023" name="Genome Announc.">
        <title>Pan-Genome Analyses of the Genus Cohnella and Proposal of the Novel Species Cohnella silvisoli sp. nov., Isolated from Forest Soil.</title>
        <authorList>
            <person name="Wang C."/>
            <person name="Mao L."/>
            <person name="Bao G."/>
            <person name="Zhu H."/>
        </authorList>
    </citation>
    <scope>NUCLEOTIDE SEQUENCE [LARGE SCALE GENOMIC DNA]</scope>
    <source>
        <strain evidence="5 6">NL03-T5-1</strain>
    </source>
</reference>
<protein>
    <submittedName>
        <fullName evidence="5">N-acetylmuramoyl-L-alanine amidase</fullName>
        <ecNumber evidence="5">3.5.1.28</ecNumber>
    </submittedName>
</protein>
<feature type="compositionally biased region" description="Low complexity" evidence="2">
    <location>
        <begin position="144"/>
        <end position="159"/>
    </location>
</feature>
<dbReference type="Gene3D" id="3.40.630.40">
    <property type="entry name" value="Zn-dependent exopeptidases"/>
    <property type="match status" value="1"/>
</dbReference>
<dbReference type="CDD" id="cd02696">
    <property type="entry name" value="MurNAc-LAA"/>
    <property type="match status" value="1"/>
</dbReference>
<dbReference type="Pfam" id="PF07833">
    <property type="entry name" value="Cu_amine_oxidN1"/>
    <property type="match status" value="1"/>
</dbReference>
<dbReference type="Proteomes" id="UP001493487">
    <property type="component" value="Unassembled WGS sequence"/>
</dbReference>
<name>A0ABV1KNJ6_9BACL</name>
<evidence type="ECO:0000313" key="5">
    <source>
        <dbReference type="EMBL" id="MEQ4481606.1"/>
    </source>
</evidence>
<accession>A0ABV1KNJ6</accession>
<dbReference type="SUPFAM" id="SSF55383">
    <property type="entry name" value="Copper amine oxidase, domain N"/>
    <property type="match status" value="1"/>
</dbReference>
<dbReference type="PANTHER" id="PTHR30404">
    <property type="entry name" value="N-ACETYLMURAMOYL-L-ALANINE AMIDASE"/>
    <property type="match status" value="1"/>
</dbReference>
<feature type="chain" id="PRO_5047536564" evidence="3">
    <location>
        <begin position="25"/>
        <end position="500"/>
    </location>
</feature>
<keyword evidence="6" id="KW-1185">Reference proteome</keyword>
<organism evidence="5 6">
    <name type="scientific">Cohnella silvisoli</name>
    <dbReference type="NCBI Taxonomy" id="2873699"/>
    <lineage>
        <taxon>Bacteria</taxon>
        <taxon>Bacillati</taxon>
        <taxon>Bacillota</taxon>
        <taxon>Bacilli</taxon>
        <taxon>Bacillales</taxon>
        <taxon>Paenibacillaceae</taxon>
        <taxon>Cohnella</taxon>
    </lineage>
</organism>
<keyword evidence="1 5" id="KW-0378">Hydrolase</keyword>
<keyword evidence="3" id="KW-0732">Signal</keyword>
<dbReference type="EC" id="3.5.1.28" evidence="5"/>
<dbReference type="InterPro" id="IPR021731">
    <property type="entry name" value="AMIN_dom"/>
</dbReference>
<dbReference type="GO" id="GO:0008745">
    <property type="term" value="F:N-acetylmuramoyl-L-alanine amidase activity"/>
    <property type="evidence" value="ECO:0007669"/>
    <property type="project" value="UniProtKB-EC"/>
</dbReference>